<evidence type="ECO:0000313" key="3">
    <source>
        <dbReference type="Proteomes" id="UP000242875"/>
    </source>
</evidence>
<organism evidence="2 3">
    <name type="scientific">Bifiguratus adelaidae</name>
    <dbReference type="NCBI Taxonomy" id="1938954"/>
    <lineage>
        <taxon>Eukaryota</taxon>
        <taxon>Fungi</taxon>
        <taxon>Fungi incertae sedis</taxon>
        <taxon>Mucoromycota</taxon>
        <taxon>Mucoromycotina</taxon>
        <taxon>Endogonomycetes</taxon>
        <taxon>Endogonales</taxon>
        <taxon>Endogonales incertae sedis</taxon>
        <taxon>Bifiguratus</taxon>
    </lineage>
</organism>
<dbReference type="PANTHER" id="PTHR10094">
    <property type="entry name" value="STEROL CARRIER PROTEIN 2 SCP-2 FAMILY PROTEIN"/>
    <property type="match status" value="1"/>
</dbReference>
<name>A0A261XVX7_9FUNG</name>
<protein>
    <recommendedName>
        <fullName evidence="1">SCP2 domain-containing protein</fullName>
    </recommendedName>
</protein>
<dbReference type="Pfam" id="PF02036">
    <property type="entry name" value="SCP2"/>
    <property type="match status" value="1"/>
</dbReference>
<dbReference type="GO" id="GO:0005829">
    <property type="term" value="C:cytosol"/>
    <property type="evidence" value="ECO:0007669"/>
    <property type="project" value="TreeGrafter"/>
</dbReference>
<dbReference type="PANTHER" id="PTHR10094:SF25">
    <property type="entry name" value="SCP2 STEROL-BINDING DOMAIN-CONTAINING PROTEIN 1"/>
    <property type="match status" value="1"/>
</dbReference>
<dbReference type="InterPro" id="IPR003033">
    <property type="entry name" value="SCP2_sterol-bd_dom"/>
</dbReference>
<feature type="domain" description="SCP2" evidence="1">
    <location>
        <begin position="24"/>
        <end position="123"/>
    </location>
</feature>
<evidence type="ECO:0000259" key="1">
    <source>
        <dbReference type="Pfam" id="PF02036"/>
    </source>
</evidence>
<dbReference type="InterPro" id="IPR036527">
    <property type="entry name" value="SCP2_sterol-bd_dom_sf"/>
</dbReference>
<dbReference type="OrthoDB" id="10265837at2759"/>
<comment type="caution">
    <text evidence="2">The sequence shown here is derived from an EMBL/GenBank/DDBJ whole genome shotgun (WGS) entry which is preliminary data.</text>
</comment>
<keyword evidence="3" id="KW-1185">Reference proteome</keyword>
<gene>
    <name evidence="2" type="ORF">BZG36_04254</name>
</gene>
<reference evidence="2 3" key="1">
    <citation type="journal article" date="2017" name="Mycologia">
        <title>Bifiguratus adelaidae, gen. et sp. nov., a new member of Mucoromycotina in endophytic and soil-dwelling habitats.</title>
        <authorList>
            <person name="Torres-Cruz T.J."/>
            <person name="Billingsley Tobias T.L."/>
            <person name="Almatruk M."/>
            <person name="Hesse C."/>
            <person name="Kuske C.R."/>
            <person name="Desiro A."/>
            <person name="Benucci G.M."/>
            <person name="Bonito G."/>
            <person name="Stajich J.E."/>
            <person name="Dunlap C."/>
            <person name="Arnold A.E."/>
            <person name="Porras-Alfaro A."/>
        </authorList>
    </citation>
    <scope>NUCLEOTIDE SEQUENCE [LARGE SCALE GENOMIC DNA]</scope>
    <source>
        <strain evidence="2 3">AZ0501</strain>
    </source>
</reference>
<evidence type="ECO:0000313" key="2">
    <source>
        <dbReference type="EMBL" id="OZJ02512.1"/>
    </source>
</evidence>
<sequence length="156" mass="17845">MASTDKPLLADSLFPELKRQLTEDPSLRPNVKALFIVNVLRKKQKAATWYLAINGKANEPHITKHESELTDTERHLKKIRIEVEDADFFNFITGGLTGFRAYMTGKLKVKGDLMLAQKLEEFFRKMGGVERAMEFINKDPALQAQREQQKAIKAKL</sequence>
<dbReference type="Gene3D" id="3.30.1050.10">
    <property type="entry name" value="SCP2 sterol-binding domain"/>
    <property type="match status" value="1"/>
</dbReference>
<dbReference type="Proteomes" id="UP000242875">
    <property type="component" value="Unassembled WGS sequence"/>
</dbReference>
<proteinExistence type="predicted"/>
<accession>A0A261XVX7</accession>
<dbReference type="SUPFAM" id="SSF55718">
    <property type="entry name" value="SCP-like"/>
    <property type="match status" value="1"/>
</dbReference>
<dbReference type="AlphaFoldDB" id="A0A261XVX7"/>
<dbReference type="EMBL" id="MVBO01000146">
    <property type="protein sequence ID" value="OZJ02512.1"/>
    <property type="molecule type" value="Genomic_DNA"/>
</dbReference>